<dbReference type="VEuPathDB" id="TriTrypDB:BSAL_34750"/>
<evidence type="ECO:0000256" key="1">
    <source>
        <dbReference type="SAM" id="Phobius"/>
    </source>
</evidence>
<protein>
    <submittedName>
        <fullName evidence="2">Transmembrane protein, putative</fullName>
    </submittedName>
</protein>
<name>A0A0S4JKA8_BODSA</name>
<keyword evidence="3" id="KW-1185">Reference proteome</keyword>
<gene>
    <name evidence="2" type="ORF">BSAL_34750</name>
</gene>
<feature type="transmembrane region" description="Helical" evidence="1">
    <location>
        <begin position="41"/>
        <end position="61"/>
    </location>
</feature>
<dbReference type="EMBL" id="CYKH01001980">
    <property type="protein sequence ID" value="CUG91915.1"/>
    <property type="molecule type" value="Genomic_DNA"/>
</dbReference>
<dbReference type="OrthoDB" id="274636at2759"/>
<keyword evidence="1" id="KW-0472">Membrane</keyword>
<accession>A0A0S4JKA8</accession>
<evidence type="ECO:0000313" key="2">
    <source>
        <dbReference type="EMBL" id="CUG91915.1"/>
    </source>
</evidence>
<evidence type="ECO:0000313" key="3">
    <source>
        <dbReference type="Proteomes" id="UP000051952"/>
    </source>
</evidence>
<dbReference type="OMA" id="AFYWTFD"/>
<reference evidence="3" key="1">
    <citation type="submission" date="2015-09" db="EMBL/GenBank/DDBJ databases">
        <authorList>
            <consortium name="Pathogen Informatics"/>
        </authorList>
    </citation>
    <scope>NUCLEOTIDE SEQUENCE [LARGE SCALE GENOMIC DNA]</scope>
    <source>
        <strain evidence="3">Lake Konstanz</strain>
    </source>
</reference>
<sequence>MRNTVAKKFARVPGEHGDAFAPAFFPVAINPGWWGQPWAKIAAHGQVIGGTFIMGYIFYLTMEFGVFHRCRIGYMGRRATVHSFVLPWADMDDPDYAIKYHELQKEIAGNMLEPRWGGTNFLASYLWQPGDPEPDIRRREAPEHH</sequence>
<dbReference type="Proteomes" id="UP000051952">
    <property type="component" value="Unassembled WGS sequence"/>
</dbReference>
<proteinExistence type="predicted"/>
<dbReference type="AlphaFoldDB" id="A0A0S4JKA8"/>
<organism evidence="2 3">
    <name type="scientific">Bodo saltans</name>
    <name type="common">Flagellated protozoan</name>
    <dbReference type="NCBI Taxonomy" id="75058"/>
    <lineage>
        <taxon>Eukaryota</taxon>
        <taxon>Discoba</taxon>
        <taxon>Euglenozoa</taxon>
        <taxon>Kinetoplastea</taxon>
        <taxon>Metakinetoplastina</taxon>
        <taxon>Eubodonida</taxon>
        <taxon>Bodonidae</taxon>
        <taxon>Bodo</taxon>
    </lineage>
</organism>
<keyword evidence="1" id="KW-1133">Transmembrane helix</keyword>
<keyword evidence="1 2" id="KW-0812">Transmembrane</keyword>